<dbReference type="Proteomes" id="UP000702209">
    <property type="component" value="Unassembled WGS sequence"/>
</dbReference>
<keyword evidence="2" id="KW-0677">Repeat</keyword>
<evidence type="ECO:0000313" key="5">
    <source>
        <dbReference type="EMBL" id="MBF6299455.1"/>
    </source>
</evidence>
<dbReference type="PROSITE" id="PS50294">
    <property type="entry name" value="WD_REPEATS_REGION"/>
    <property type="match status" value="1"/>
</dbReference>
<protein>
    <recommendedName>
        <fullName evidence="7">WD40 repeat domain-containing protein</fullName>
    </recommendedName>
</protein>
<evidence type="ECO:0000256" key="2">
    <source>
        <dbReference type="ARBA" id="ARBA00022737"/>
    </source>
</evidence>
<feature type="repeat" description="WD" evidence="4">
    <location>
        <begin position="181"/>
        <end position="212"/>
    </location>
</feature>
<dbReference type="PANTHER" id="PTHR22847">
    <property type="entry name" value="WD40 REPEAT PROTEIN"/>
    <property type="match status" value="1"/>
</dbReference>
<accession>A0ABS0CS58</accession>
<gene>
    <name evidence="5" type="ORF">IU459_18180</name>
</gene>
<dbReference type="SUPFAM" id="SSF56349">
    <property type="entry name" value="DNA breaking-rejoining enzymes"/>
    <property type="match status" value="1"/>
</dbReference>
<dbReference type="SUPFAM" id="SSF50978">
    <property type="entry name" value="WD40 repeat-like"/>
    <property type="match status" value="1"/>
</dbReference>
<dbReference type="Pfam" id="PF00400">
    <property type="entry name" value="WD40"/>
    <property type="match status" value="2"/>
</dbReference>
<keyword evidence="3" id="KW-0233">DNA recombination</keyword>
<dbReference type="PROSITE" id="PS50082">
    <property type="entry name" value="WD_REPEATS_2"/>
    <property type="match status" value="2"/>
</dbReference>
<dbReference type="InterPro" id="IPR011010">
    <property type="entry name" value="DNA_brk_join_enz"/>
</dbReference>
<keyword evidence="1 4" id="KW-0853">WD repeat</keyword>
<sequence length="218" mass="24461">MRDTSRLRRRKTKPQIIERERLVGLREQLRQWLAGEEIPGTPAYTHGPKRDQFVVDVADLILGSGVRPGEALAASWDQFDLEAEPATFTVNATVVRLKGKGLFRQEWTKTDAGHRTVTLPGFVVDMLKRLQDDPKHGRMWEVRALREVRAEVVGTLLASASFDGTVRLWDPHTGQPFGKPLAGRSRSVIDVAFSPDSTFLAAALGDNTLRIWTADHLW</sequence>
<dbReference type="InterPro" id="IPR036322">
    <property type="entry name" value="WD40_repeat_dom_sf"/>
</dbReference>
<dbReference type="SMART" id="SM00320">
    <property type="entry name" value="WD40"/>
    <property type="match status" value="2"/>
</dbReference>
<dbReference type="InterPro" id="IPR001680">
    <property type="entry name" value="WD40_rpt"/>
</dbReference>
<evidence type="ECO:0008006" key="7">
    <source>
        <dbReference type="Google" id="ProtNLM"/>
    </source>
</evidence>
<keyword evidence="6" id="KW-1185">Reference proteome</keyword>
<dbReference type="RefSeq" id="WP_195130741.1">
    <property type="nucleotide sequence ID" value="NZ_JADLQX010000013.1"/>
</dbReference>
<feature type="repeat" description="WD" evidence="4">
    <location>
        <begin position="154"/>
        <end position="179"/>
    </location>
</feature>
<comment type="caution">
    <text evidence="5">The sequence shown here is derived from an EMBL/GenBank/DDBJ whole genome shotgun (WGS) entry which is preliminary data.</text>
</comment>
<evidence type="ECO:0000313" key="6">
    <source>
        <dbReference type="Proteomes" id="UP000702209"/>
    </source>
</evidence>
<reference evidence="5 6" key="1">
    <citation type="submission" date="2020-10" db="EMBL/GenBank/DDBJ databases">
        <title>Identification of Nocardia species via Next-generation sequencing and recognition of intraspecies genetic diversity.</title>
        <authorList>
            <person name="Li P."/>
            <person name="Li P."/>
            <person name="Lu B."/>
        </authorList>
    </citation>
    <scope>NUCLEOTIDE SEQUENCE [LARGE SCALE GENOMIC DNA]</scope>
    <source>
        <strain evidence="5 6">BJ06-0157</strain>
    </source>
</reference>
<dbReference type="PANTHER" id="PTHR22847:SF637">
    <property type="entry name" value="WD REPEAT DOMAIN 5B"/>
    <property type="match status" value="1"/>
</dbReference>
<dbReference type="InterPro" id="IPR015943">
    <property type="entry name" value="WD40/YVTN_repeat-like_dom_sf"/>
</dbReference>
<proteinExistence type="predicted"/>
<organism evidence="5 6">
    <name type="scientific">Nocardia amamiensis</name>
    <dbReference type="NCBI Taxonomy" id="404578"/>
    <lineage>
        <taxon>Bacteria</taxon>
        <taxon>Bacillati</taxon>
        <taxon>Actinomycetota</taxon>
        <taxon>Actinomycetes</taxon>
        <taxon>Mycobacteriales</taxon>
        <taxon>Nocardiaceae</taxon>
        <taxon>Nocardia</taxon>
    </lineage>
</organism>
<dbReference type="Gene3D" id="1.10.443.10">
    <property type="entry name" value="Intergrase catalytic core"/>
    <property type="match status" value="1"/>
</dbReference>
<evidence type="ECO:0000256" key="1">
    <source>
        <dbReference type="ARBA" id="ARBA00022574"/>
    </source>
</evidence>
<dbReference type="EMBL" id="JADLQX010000013">
    <property type="protein sequence ID" value="MBF6299455.1"/>
    <property type="molecule type" value="Genomic_DNA"/>
</dbReference>
<evidence type="ECO:0000256" key="4">
    <source>
        <dbReference type="PROSITE-ProRule" id="PRU00221"/>
    </source>
</evidence>
<evidence type="ECO:0000256" key="3">
    <source>
        <dbReference type="ARBA" id="ARBA00023172"/>
    </source>
</evidence>
<name>A0ABS0CS58_9NOCA</name>
<dbReference type="Gene3D" id="2.130.10.10">
    <property type="entry name" value="YVTN repeat-like/Quinoprotein amine dehydrogenase"/>
    <property type="match status" value="1"/>
</dbReference>
<dbReference type="InterPro" id="IPR013762">
    <property type="entry name" value="Integrase-like_cat_sf"/>
</dbReference>